<dbReference type="SUPFAM" id="SSF141678">
    <property type="entry name" value="MAL13P1.257-like"/>
    <property type="match status" value="1"/>
</dbReference>
<proteinExistence type="predicted"/>
<dbReference type="VEuPathDB" id="MicrosporidiaDB:A0H76_2195"/>
<sequence>MYFKVDLRGEFRNIKAVVPAKICFIDVRCGKCKTKKDNISIKHDYTYDLEIQKGDRNHTTTQEVNYTYKCSNEDCGNRISINMEKLSDLEFYRRGESDVYERVCKVVNDEYTIARFKSDSAIIETVRLPEITFFTDENEVLSTSDFKGGVVTLTSKIGNPTGIIENFKITVKEVNKK</sequence>
<name>A0A1X0QLG3_9MICR</name>
<reference evidence="1 2" key="1">
    <citation type="journal article" date="2017" name="Environ. Microbiol.">
        <title>Decay of the glycolytic pathway and adaptation to intranuclear parasitism within Enterocytozoonidae microsporidia.</title>
        <authorList>
            <person name="Wiredu Boakye D."/>
            <person name="Jaroenlak P."/>
            <person name="Prachumwat A."/>
            <person name="Williams T.A."/>
            <person name="Bateman K.S."/>
            <person name="Itsathitphaisarn O."/>
            <person name="Sritunyalucksana K."/>
            <person name="Paszkiewicz K.H."/>
            <person name="Moore K.A."/>
            <person name="Stentiford G.D."/>
            <person name="Williams B.A."/>
        </authorList>
    </citation>
    <scope>NUCLEOTIDE SEQUENCE [LARGE SCALE GENOMIC DNA]</scope>
    <source>
        <strain evidence="2">canceri</strain>
    </source>
</reference>
<accession>A0A1X0QLG3</accession>
<evidence type="ECO:0000313" key="2">
    <source>
        <dbReference type="Proteomes" id="UP000192501"/>
    </source>
</evidence>
<evidence type="ECO:0000313" key="1">
    <source>
        <dbReference type="EMBL" id="ORE00598.1"/>
    </source>
</evidence>
<organism evidence="1 2">
    <name type="scientific">Hepatospora eriocheir</name>
    <dbReference type="NCBI Taxonomy" id="1081669"/>
    <lineage>
        <taxon>Eukaryota</taxon>
        <taxon>Fungi</taxon>
        <taxon>Fungi incertae sedis</taxon>
        <taxon>Microsporidia</taxon>
        <taxon>Hepatosporidae</taxon>
        <taxon>Hepatospora</taxon>
    </lineage>
</organism>
<dbReference type="AlphaFoldDB" id="A0A1X0QLG3"/>
<dbReference type="EMBL" id="LTAI01000006">
    <property type="protein sequence ID" value="ORE00598.1"/>
    <property type="molecule type" value="Genomic_DNA"/>
</dbReference>
<comment type="caution">
    <text evidence="1">The sequence shown here is derived from an EMBL/GenBank/DDBJ whole genome shotgun (WGS) entry which is preliminary data.</text>
</comment>
<protein>
    <submittedName>
        <fullName evidence="1">Uncharacterized protein</fullName>
    </submittedName>
</protein>
<dbReference type="Proteomes" id="UP000192501">
    <property type="component" value="Unassembled WGS sequence"/>
</dbReference>
<gene>
    <name evidence="1" type="ORF">A0H76_2195</name>
</gene>
<dbReference type="VEuPathDB" id="MicrosporidiaDB:HERIO_562"/>